<evidence type="ECO:0008006" key="4">
    <source>
        <dbReference type="Google" id="ProtNLM"/>
    </source>
</evidence>
<dbReference type="EMBL" id="OUUY01000015">
    <property type="protein sequence ID" value="SPP99754.1"/>
    <property type="molecule type" value="Genomic_DNA"/>
</dbReference>
<dbReference type="AlphaFoldDB" id="A0A2U3QEE7"/>
<sequence>MDLHDEIAAIAYELFESRGHADGYDLDDWLNAERIVLVEHSGQDMEEPEEEGEFASVGAPAKRGPAEESDEPINEEMS</sequence>
<reference evidence="3" key="1">
    <citation type="submission" date="2018-03" db="EMBL/GenBank/DDBJ databases">
        <authorList>
            <person name="Zecchin S."/>
        </authorList>
    </citation>
    <scope>NUCLEOTIDE SEQUENCE [LARGE SCALE GENOMIC DNA]</scope>
</reference>
<feature type="compositionally biased region" description="Acidic residues" evidence="1">
    <location>
        <begin position="44"/>
        <end position="53"/>
    </location>
</feature>
<protein>
    <recommendedName>
        <fullName evidence="4">DUF2934 domain-containing protein</fullName>
    </recommendedName>
</protein>
<accession>A0A2U3QEE7</accession>
<feature type="compositionally biased region" description="Acidic residues" evidence="1">
    <location>
        <begin position="67"/>
        <end position="78"/>
    </location>
</feature>
<evidence type="ECO:0000256" key="1">
    <source>
        <dbReference type="SAM" id="MobiDB-lite"/>
    </source>
</evidence>
<proteinExistence type="predicted"/>
<keyword evidence="3" id="KW-1185">Reference proteome</keyword>
<gene>
    <name evidence="2" type="ORF">NBG4_1110010</name>
</gene>
<evidence type="ECO:0000313" key="3">
    <source>
        <dbReference type="Proteomes" id="UP000245125"/>
    </source>
</evidence>
<dbReference type="InterPro" id="IPR021327">
    <property type="entry name" value="DUF2934"/>
</dbReference>
<dbReference type="Pfam" id="PF11154">
    <property type="entry name" value="DUF2934"/>
    <property type="match status" value="1"/>
</dbReference>
<dbReference type="Proteomes" id="UP000245125">
    <property type="component" value="Unassembled WGS sequence"/>
</dbReference>
<evidence type="ECO:0000313" key="2">
    <source>
        <dbReference type="EMBL" id="SPP99754.1"/>
    </source>
</evidence>
<organism evidence="2 3">
    <name type="scientific">Candidatus Sulfobium mesophilum</name>
    <dbReference type="NCBI Taxonomy" id="2016548"/>
    <lineage>
        <taxon>Bacteria</taxon>
        <taxon>Pseudomonadati</taxon>
        <taxon>Nitrospirota</taxon>
        <taxon>Nitrospiria</taxon>
        <taxon>Nitrospirales</taxon>
        <taxon>Nitrospiraceae</taxon>
        <taxon>Candidatus Sulfobium</taxon>
    </lineage>
</organism>
<name>A0A2U3QEE7_9BACT</name>
<feature type="region of interest" description="Disordered" evidence="1">
    <location>
        <begin position="41"/>
        <end position="78"/>
    </location>
</feature>